<evidence type="ECO:0000256" key="1">
    <source>
        <dbReference type="SAM" id="SignalP"/>
    </source>
</evidence>
<evidence type="ECO:0008006" key="4">
    <source>
        <dbReference type="Google" id="ProtNLM"/>
    </source>
</evidence>
<dbReference type="Proteomes" id="UP001278766">
    <property type="component" value="Unassembled WGS sequence"/>
</dbReference>
<keyword evidence="3" id="KW-1185">Reference proteome</keyword>
<keyword evidence="1" id="KW-0732">Signal</keyword>
<comment type="caution">
    <text evidence="2">The sequence shown here is derived from an EMBL/GenBank/DDBJ whole genome shotgun (WGS) entry which is preliminary data.</text>
</comment>
<reference evidence="2" key="2">
    <citation type="submission" date="2023-06" db="EMBL/GenBank/DDBJ databases">
        <authorList>
            <consortium name="Lawrence Berkeley National Laboratory"/>
            <person name="Haridas S."/>
            <person name="Hensen N."/>
            <person name="Bonometti L."/>
            <person name="Westerberg I."/>
            <person name="Brannstrom I.O."/>
            <person name="Guillou S."/>
            <person name="Cros-Aarteil S."/>
            <person name="Calhoun S."/>
            <person name="Kuo A."/>
            <person name="Mondo S."/>
            <person name="Pangilinan J."/>
            <person name="Riley R."/>
            <person name="Labutti K."/>
            <person name="Andreopoulos B."/>
            <person name="Lipzen A."/>
            <person name="Chen C."/>
            <person name="Yanf M."/>
            <person name="Daum C."/>
            <person name="Ng V."/>
            <person name="Clum A."/>
            <person name="Steindorff A."/>
            <person name="Ohm R."/>
            <person name="Martin F."/>
            <person name="Silar P."/>
            <person name="Natvig D."/>
            <person name="Lalanne C."/>
            <person name="Gautier V."/>
            <person name="Ament-Velasquez S.L."/>
            <person name="Kruys A."/>
            <person name="Hutchinson M.I."/>
            <person name="Powell A.J."/>
            <person name="Barry K."/>
            <person name="Miller A.N."/>
            <person name="Grigoriev I.V."/>
            <person name="Debuchy R."/>
            <person name="Gladieux P."/>
            <person name="Thoren M.H."/>
            <person name="Johannesson H."/>
        </authorList>
    </citation>
    <scope>NUCLEOTIDE SEQUENCE</scope>
    <source>
        <strain evidence="2">CBS 168.71</strain>
    </source>
</reference>
<proteinExistence type="predicted"/>
<accession>A0AAE0HG84</accession>
<protein>
    <recommendedName>
        <fullName evidence="4">Secreted protein</fullName>
    </recommendedName>
</protein>
<organism evidence="2 3">
    <name type="scientific">Chaetomium fimeti</name>
    <dbReference type="NCBI Taxonomy" id="1854472"/>
    <lineage>
        <taxon>Eukaryota</taxon>
        <taxon>Fungi</taxon>
        <taxon>Dikarya</taxon>
        <taxon>Ascomycota</taxon>
        <taxon>Pezizomycotina</taxon>
        <taxon>Sordariomycetes</taxon>
        <taxon>Sordariomycetidae</taxon>
        <taxon>Sordariales</taxon>
        <taxon>Chaetomiaceae</taxon>
        <taxon>Chaetomium</taxon>
    </lineage>
</organism>
<feature type="signal peptide" evidence="1">
    <location>
        <begin position="1"/>
        <end position="17"/>
    </location>
</feature>
<sequence length="138" mass="15435">MLFRCLLGLGMYSVFRGQRCLTLAAGKTNTSPRLVPTWCLGRGPGVLTPIRNWDKCPRRRQVPSTPSRQHPHRQMRDLGCHQLAIDTAGVLRPRRDSPKPHRMDLWGCCCIVDSATAHYGCSEDLPQRGATGQQTLTL</sequence>
<dbReference type="RefSeq" id="XP_062659522.1">
    <property type="nucleotide sequence ID" value="XM_062798599.1"/>
</dbReference>
<feature type="chain" id="PRO_5042151630" description="Secreted protein" evidence="1">
    <location>
        <begin position="18"/>
        <end position="138"/>
    </location>
</feature>
<evidence type="ECO:0000313" key="3">
    <source>
        <dbReference type="Proteomes" id="UP001278766"/>
    </source>
</evidence>
<dbReference type="AlphaFoldDB" id="A0AAE0HG84"/>
<dbReference type="EMBL" id="JAUEPN010000004">
    <property type="protein sequence ID" value="KAK3296008.1"/>
    <property type="molecule type" value="Genomic_DNA"/>
</dbReference>
<reference evidence="2" key="1">
    <citation type="journal article" date="2023" name="Mol. Phylogenet. Evol.">
        <title>Genome-scale phylogeny and comparative genomics of the fungal order Sordariales.</title>
        <authorList>
            <person name="Hensen N."/>
            <person name="Bonometti L."/>
            <person name="Westerberg I."/>
            <person name="Brannstrom I.O."/>
            <person name="Guillou S."/>
            <person name="Cros-Aarteil S."/>
            <person name="Calhoun S."/>
            <person name="Haridas S."/>
            <person name="Kuo A."/>
            <person name="Mondo S."/>
            <person name="Pangilinan J."/>
            <person name="Riley R."/>
            <person name="LaButti K."/>
            <person name="Andreopoulos B."/>
            <person name="Lipzen A."/>
            <person name="Chen C."/>
            <person name="Yan M."/>
            <person name="Daum C."/>
            <person name="Ng V."/>
            <person name="Clum A."/>
            <person name="Steindorff A."/>
            <person name="Ohm R.A."/>
            <person name="Martin F."/>
            <person name="Silar P."/>
            <person name="Natvig D.O."/>
            <person name="Lalanne C."/>
            <person name="Gautier V."/>
            <person name="Ament-Velasquez S.L."/>
            <person name="Kruys A."/>
            <person name="Hutchinson M.I."/>
            <person name="Powell A.J."/>
            <person name="Barry K."/>
            <person name="Miller A.N."/>
            <person name="Grigoriev I.V."/>
            <person name="Debuchy R."/>
            <person name="Gladieux P."/>
            <person name="Hiltunen Thoren M."/>
            <person name="Johannesson H."/>
        </authorList>
    </citation>
    <scope>NUCLEOTIDE SEQUENCE</scope>
    <source>
        <strain evidence="2">CBS 168.71</strain>
    </source>
</reference>
<gene>
    <name evidence="2" type="ORF">B0H64DRAFT_161238</name>
</gene>
<name>A0AAE0HG84_9PEZI</name>
<evidence type="ECO:0000313" key="2">
    <source>
        <dbReference type="EMBL" id="KAK3296008.1"/>
    </source>
</evidence>
<dbReference type="GeneID" id="87835547"/>